<dbReference type="AlphaFoldDB" id="A0A814GZG7"/>
<dbReference type="Proteomes" id="UP000681722">
    <property type="component" value="Unassembled WGS sequence"/>
</dbReference>
<evidence type="ECO:0000313" key="6">
    <source>
        <dbReference type="Proteomes" id="UP000663829"/>
    </source>
</evidence>
<feature type="region of interest" description="Disordered" evidence="1">
    <location>
        <begin position="30"/>
        <end position="60"/>
    </location>
</feature>
<dbReference type="Pfam" id="PF15684">
    <property type="entry name" value="AROS"/>
    <property type="match status" value="1"/>
</dbReference>
<dbReference type="EMBL" id="CAJNOK010006730">
    <property type="protein sequence ID" value="CAF1012777.1"/>
    <property type="molecule type" value="Genomic_DNA"/>
</dbReference>
<dbReference type="InterPro" id="IPR023262">
    <property type="entry name" value="AROS"/>
</dbReference>
<dbReference type="Proteomes" id="UP000682733">
    <property type="component" value="Unassembled WGS sequence"/>
</dbReference>
<comment type="caution">
    <text evidence="2">The sequence shown here is derived from an EMBL/GenBank/DDBJ whole genome shotgun (WGS) entry which is preliminary data.</text>
</comment>
<dbReference type="Proteomes" id="UP000677228">
    <property type="component" value="Unassembled WGS sequence"/>
</dbReference>
<sequence length="131" mass="15157">MSKAMVKKALDLVNDDDLLPSKSNKMSVIGKIGKKSNKKTQSNSNATIWQQSSNHTDQKLEKKKIIKTCLTLKKLNNSTITTELMSQLNEYRFGTKQQQANKQKTQKEESIFTDEDFKRFERDYNPVVIKR</sequence>
<proteinExistence type="predicted"/>
<evidence type="ECO:0000313" key="3">
    <source>
        <dbReference type="EMBL" id="CAF1012777.1"/>
    </source>
</evidence>
<evidence type="ECO:0008006" key="7">
    <source>
        <dbReference type="Google" id="ProtNLM"/>
    </source>
</evidence>
<dbReference type="EMBL" id="CAJOBA010006737">
    <property type="protein sequence ID" value="CAF3781627.1"/>
    <property type="molecule type" value="Genomic_DNA"/>
</dbReference>
<dbReference type="OrthoDB" id="6493910at2759"/>
<dbReference type="EMBL" id="CAJOBC010003264">
    <property type="protein sequence ID" value="CAF3774980.1"/>
    <property type="molecule type" value="Genomic_DNA"/>
</dbReference>
<organism evidence="2 6">
    <name type="scientific">Didymodactylos carnosus</name>
    <dbReference type="NCBI Taxonomy" id="1234261"/>
    <lineage>
        <taxon>Eukaryota</taxon>
        <taxon>Metazoa</taxon>
        <taxon>Spiralia</taxon>
        <taxon>Gnathifera</taxon>
        <taxon>Rotifera</taxon>
        <taxon>Eurotatoria</taxon>
        <taxon>Bdelloidea</taxon>
        <taxon>Philodinida</taxon>
        <taxon>Philodinidae</taxon>
        <taxon>Didymodactylos</taxon>
    </lineage>
</organism>
<evidence type="ECO:0000256" key="1">
    <source>
        <dbReference type="SAM" id="MobiDB-lite"/>
    </source>
</evidence>
<dbReference type="Proteomes" id="UP000663829">
    <property type="component" value="Unassembled WGS sequence"/>
</dbReference>
<evidence type="ECO:0000313" key="4">
    <source>
        <dbReference type="EMBL" id="CAF3774980.1"/>
    </source>
</evidence>
<dbReference type="EMBL" id="CAJNOQ010003264">
    <property type="protein sequence ID" value="CAF1003591.1"/>
    <property type="molecule type" value="Genomic_DNA"/>
</dbReference>
<name>A0A814GZG7_9BILA</name>
<dbReference type="PRINTS" id="PR02029">
    <property type="entry name" value="ACTREGSIRT1"/>
</dbReference>
<evidence type="ECO:0000313" key="5">
    <source>
        <dbReference type="EMBL" id="CAF3781627.1"/>
    </source>
</evidence>
<accession>A0A814GZG7</accession>
<keyword evidence="6" id="KW-1185">Reference proteome</keyword>
<protein>
    <recommendedName>
        <fullName evidence="7">Active regulator of SIRT1</fullName>
    </recommendedName>
</protein>
<feature type="compositionally biased region" description="Polar residues" evidence="1">
    <location>
        <begin position="46"/>
        <end position="55"/>
    </location>
</feature>
<reference evidence="2" key="1">
    <citation type="submission" date="2021-02" db="EMBL/GenBank/DDBJ databases">
        <authorList>
            <person name="Nowell W R."/>
        </authorList>
    </citation>
    <scope>NUCLEOTIDE SEQUENCE</scope>
</reference>
<evidence type="ECO:0000313" key="2">
    <source>
        <dbReference type="EMBL" id="CAF1003591.1"/>
    </source>
</evidence>
<gene>
    <name evidence="2" type="ORF">GPM918_LOCUS13891</name>
    <name evidence="3" type="ORF">OVA965_LOCUS15128</name>
    <name evidence="4" type="ORF">SRO942_LOCUS13891</name>
    <name evidence="5" type="ORF">TMI583_LOCUS15131</name>
</gene>